<dbReference type="PROSITE" id="PS01033">
    <property type="entry name" value="GLOBIN"/>
    <property type="match status" value="1"/>
</dbReference>
<evidence type="ECO:0000256" key="3">
    <source>
        <dbReference type="ARBA" id="ARBA00022723"/>
    </source>
</evidence>
<keyword evidence="4" id="KW-0408">Iron</keyword>
<evidence type="ECO:0000256" key="2">
    <source>
        <dbReference type="ARBA" id="ARBA00022621"/>
    </source>
</evidence>
<dbReference type="GO" id="GO:0005344">
    <property type="term" value="F:oxygen carrier activity"/>
    <property type="evidence" value="ECO:0007669"/>
    <property type="project" value="UniProtKB-KW"/>
</dbReference>
<dbReference type="EMBL" id="CP001349">
    <property type="protein sequence ID" value="ACL57996.1"/>
    <property type="molecule type" value="Genomic_DNA"/>
</dbReference>
<dbReference type="SUPFAM" id="SSF46458">
    <property type="entry name" value="Globin-like"/>
    <property type="match status" value="1"/>
</dbReference>
<dbReference type="GO" id="GO:0008941">
    <property type="term" value="F:nitric oxide dioxygenase NAD(P)H activity"/>
    <property type="evidence" value="ECO:0007669"/>
    <property type="project" value="TreeGrafter"/>
</dbReference>
<dbReference type="GO" id="GO:0020037">
    <property type="term" value="F:heme binding"/>
    <property type="evidence" value="ECO:0007669"/>
    <property type="project" value="InterPro"/>
</dbReference>
<organism evidence="7 8">
    <name type="scientific">Methylobacterium nodulans (strain LMG 21967 / CNCM I-2342 / ORS 2060)</name>
    <dbReference type="NCBI Taxonomy" id="460265"/>
    <lineage>
        <taxon>Bacteria</taxon>
        <taxon>Pseudomonadati</taxon>
        <taxon>Pseudomonadota</taxon>
        <taxon>Alphaproteobacteria</taxon>
        <taxon>Hyphomicrobiales</taxon>
        <taxon>Methylobacteriaceae</taxon>
        <taxon>Methylobacterium</taxon>
    </lineage>
</organism>
<evidence type="ECO:0000256" key="4">
    <source>
        <dbReference type="ARBA" id="ARBA00023004"/>
    </source>
</evidence>
<dbReference type="RefSeq" id="WP_015929668.1">
    <property type="nucleotide sequence ID" value="NC_011894.1"/>
</dbReference>
<name>B8IIC7_METNO</name>
<protein>
    <submittedName>
        <fullName evidence="7">Globin</fullName>
    </submittedName>
</protein>
<dbReference type="GO" id="GO:0019825">
    <property type="term" value="F:oxygen binding"/>
    <property type="evidence" value="ECO:0007669"/>
    <property type="project" value="InterPro"/>
</dbReference>
<dbReference type="KEGG" id="mno:Mnod_3055"/>
<dbReference type="Proteomes" id="UP000008207">
    <property type="component" value="Chromosome"/>
</dbReference>
<dbReference type="GO" id="GO:0046872">
    <property type="term" value="F:metal ion binding"/>
    <property type="evidence" value="ECO:0007669"/>
    <property type="project" value="UniProtKB-KW"/>
</dbReference>
<dbReference type="STRING" id="460265.Mnod_3055"/>
<accession>B8IIC7</accession>
<dbReference type="GO" id="GO:0046210">
    <property type="term" value="P:nitric oxide catabolic process"/>
    <property type="evidence" value="ECO:0007669"/>
    <property type="project" value="TreeGrafter"/>
</dbReference>
<keyword evidence="3" id="KW-0479">Metal-binding</keyword>
<dbReference type="GO" id="GO:0071949">
    <property type="term" value="F:FAD binding"/>
    <property type="evidence" value="ECO:0007669"/>
    <property type="project" value="TreeGrafter"/>
</dbReference>
<dbReference type="eggNOG" id="COG1017">
    <property type="taxonomic scope" value="Bacteria"/>
</dbReference>
<dbReference type="Pfam" id="PF00042">
    <property type="entry name" value="Globin"/>
    <property type="match status" value="1"/>
</dbReference>
<dbReference type="AlphaFoldDB" id="B8IIC7"/>
<evidence type="ECO:0000259" key="6">
    <source>
        <dbReference type="PROSITE" id="PS01033"/>
    </source>
</evidence>
<dbReference type="Gene3D" id="1.10.490.10">
    <property type="entry name" value="Globins"/>
    <property type="match status" value="1"/>
</dbReference>
<dbReference type="GO" id="GO:0071500">
    <property type="term" value="P:cellular response to nitrosative stress"/>
    <property type="evidence" value="ECO:0007669"/>
    <property type="project" value="TreeGrafter"/>
</dbReference>
<sequence>MDPRAVSLIRSHLAAIAANPEGFAADYFARLFELAPSLRPLFGADLDAQSTKLAAMLDFVGRSLDRADLLTEPVSALGRRHAAYGVRSEDYVVVGHALLDTLEQRMPDFTEAARAAWAEAFVLLTDLMTTDLG</sequence>
<gene>
    <name evidence="7" type="ordered locus">Mnod_3055</name>
</gene>
<evidence type="ECO:0000313" key="8">
    <source>
        <dbReference type="Proteomes" id="UP000008207"/>
    </source>
</evidence>
<dbReference type="OrthoDB" id="3213438at2"/>
<keyword evidence="1 5" id="KW-0349">Heme</keyword>
<feature type="domain" description="Globin" evidence="6">
    <location>
        <begin position="1"/>
        <end position="133"/>
    </location>
</feature>
<keyword evidence="8" id="KW-1185">Reference proteome</keyword>
<dbReference type="InterPro" id="IPR009050">
    <property type="entry name" value="Globin-like_sf"/>
</dbReference>
<dbReference type="PANTHER" id="PTHR43396:SF3">
    <property type="entry name" value="FLAVOHEMOPROTEIN"/>
    <property type="match status" value="1"/>
</dbReference>
<evidence type="ECO:0000256" key="5">
    <source>
        <dbReference type="RuleBase" id="RU000356"/>
    </source>
</evidence>
<evidence type="ECO:0000256" key="1">
    <source>
        <dbReference type="ARBA" id="ARBA00022617"/>
    </source>
</evidence>
<comment type="similarity">
    <text evidence="5">Belongs to the globin family.</text>
</comment>
<dbReference type="PANTHER" id="PTHR43396">
    <property type="entry name" value="FLAVOHEMOPROTEIN"/>
    <property type="match status" value="1"/>
</dbReference>
<keyword evidence="5" id="KW-0813">Transport</keyword>
<dbReference type="InterPro" id="IPR000971">
    <property type="entry name" value="Globin"/>
</dbReference>
<dbReference type="HOGENOM" id="CLU_003827_13_3_5"/>
<evidence type="ECO:0000313" key="7">
    <source>
        <dbReference type="EMBL" id="ACL57996.1"/>
    </source>
</evidence>
<reference evidence="7 8" key="1">
    <citation type="submission" date="2009-01" db="EMBL/GenBank/DDBJ databases">
        <title>Complete sequence of chromosome of Methylobacterium nodulans ORS 2060.</title>
        <authorList>
            <consortium name="US DOE Joint Genome Institute"/>
            <person name="Lucas S."/>
            <person name="Copeland A."/>
            <person name="Lapidus A."/>
            <person name="Glavina del Rio T."/>
            <person name="Dalin E."/>
            <person name="Tice H."/>
            <person name="Bruce D."/>
            <person name="Goodwin L."/>
            <person name="Pitluck S."/>
            <person name="Sims D."/>
            <person name="Brettin T."/>
            <person name="Detter J.C."/>
            <person name="Han C."/>
            <person name="Larimer F."/>
            <person name="Land M."/>
            <person name="Hauser L."/>
            <person name="Kyrpides N."/>
            <person name="Ivanova N."/>
            <person name="Marx C.J."/>
            <person name="Richardson P."/>
        </authorList>
    </citation>
    <scope>NUCLEOTIDE SEQUENCE [LARGE SCALE GENOMIC DNA]</scope>
    <source>
        <strain evidence="8">LMG 21967 / CNCM I-2342 / ORS 2060</strain>
    </source>
</reference>
<keyword evidence="2 5" id="KW-0561">Oxygen transport</keyword>
<proteinExistence type="inferred from homology"/>
<dbReference type="InterPro" id="IPR012292">
    <property type="entry name" value="Globin/Proto"/>
</dbReference>